<reference evidence="3" key="2">
    <citation type="journal article" date="2023" name="Microbiol Resour">
        <title>Decontamination and Annotation of the Draft Genome Sequence of the Oomycete Lagenidium giganteum ARSEF 373.</title>
        <authorList>
            <person name="Morgan W.R."/>
            <person name="Tartar A."/>
        </authorList>
    </citation>
    <scope>NUCLEOTIDE SEQUENCE</scope>
    <source>
        <strain evidence="3">ARSEF 373</strain>
    </source>
</reference>
<organism evidence="3 4">
    <name type="scientific">Lagenidium giganteum</name>
    <dbReference type="NCBI Taxonomy" id="4803"/>
    <lineage>
        <taxon>Eukaryota</taxon>
        <taxon>Sar</taxon>
        <taxon>Stramenopiles</taxon>
        <taxon>Oomycota</taxon>
        <taxon>Peronosporomycetes</taxon>
        <taxon>Pythiales</taxon>
        <taxon>Pythiaceae</taxon>
    </lineage>
</organism>
<dbReference type="Pfam" id="PF02841">
    <property type="entry name" value="GBP_C"/>
    <property type="match status" value="1"/>
</dbReference>
<evidence type="ECO:0000259" key="2">
    <source>
        <dbReference type="Pfam" id="PF02841"/>
    </source>
</evidence>
<evidence type="ECO:0000313" key="4">
    <source>
        <dbReference type="Proteomes" id="UP001146120"/>
    </source>
</evidence>
<dbReference type="EMBL" id="DAKRPA010000295">
    <property type="protein sequence ID" value="DAZ93746.1"/>
    <property type="molecule type" value="Genomic_DNA"/>
</dbReference>
<sequence>MLWISISISAIMADAAKSSASDALPVQAAFQKLCTEYEEMIDDSLEITQPMDERIGLALFKIDEGCAAADVLRVEAEECHDQLLQALLDNCAELQEIFARIDLIERHVVRAFDLTTELERRMETVNKAASSAFSTGGVTSLLRSLSIKVRTSVIVADVEQDASRNTSDSSPADVKWAPLDTNLNVSAVMESLDKVTWRNAVVADAEWHVTDDVLRLLRHDLDDERLALLTFVGPPASRPQRHAVYEHLCSEAVNSAAPLPVGAAAIELVACVSYMEQDLRLLILDVTIDAYAADHPMAGAVGLISSLVVECERYETVPLPALRAQLQALAKEFSLIEVFDVHPSIMALDLSSRGAPSQTTAASASTASIDGVTRLKQLGSLALPSVLDTTAPLSLFAPHAPVKKIFNTELNGSILASLLRSFDDDVTAGEAIVDVGSAWDALVALKCQVVASDALSTYVDCIHASATEVPPMELDSFMSLHDDLWRLALDVYHSGAKYKSTQRRTVRHQLKSDLKTKFQEHLHELRANSRAFCSDLRTTLWQQLCQEMEASRSPATQEQPSRFATMLEAVQRFDEEYNAKARGPEKTAILLQFYREEAIQVFQRLQDVVQEEMSAEQLQGLRQRLEVEFEAKKQTLVDHFKREEEQLRLCMAREIDMMQKVHQAKSARAKMDDGEAKRMKDELLELKKQQSAWERQKIVLEQAQEDNVKQKKALEQKVEELEQSVRTEMASRAELVDTLATTVKSAEEKEKTLRAEVAELRQQVDDRSGRMETELRDLATTLKKTNEEKEELQKKLNEFFLKVTSLPESLQQHLFCLDSTGDVQFADALTSYMSA</sequence>
<feature type="domain" description="Guanylate-binding protein/Atlastin C-terminal" evidence="2">
    <location>
        <begin position="409"/>
        <end position="726"/>
    </location>
</feature>
<feature type="coiled-coil region" evidence="1">
    <location>
        <begin position="676"/>
        <end position="802"/>
    </location>
</feature>
<protein>
    <recommendedName>
        <fullName evidence="2">Guanylate-binding protein/Atlastin C-terminal domain-containing protein</fullName>
    </recommendedName>
</protein>
<dbReference type="InterPro" id="IPR003191">
    <property type="entry name" value="Guanylate-bd/ATL_C"/>
</dbReference>
<keyword evidence="4" id="KW-1185">Reference proteome</keyword>
<dbReference type="GO" id="GO:0005525">
    <property type="term" value="F:GTP binding"/>
    <property type="evidence" value="ECO:0007669"/>
    <property type="project" value="InterPro"/>
</dbReference>
<dbReference type="SUPFAM" id="SSF140478">
    <property type="entry name" value="LemA-like"/>
    <property type="match status" value="1"/>
</dbReference>
<evidence type="ECO:0000313" key="3">
    <source>
        <dbReference type="EMBL" id="DAZ93746.1"/>
    </source>
</evidence>
<gene>
    <name evidence="3" type="ORF">N0F65_007372</name>
</gene>
<dbReference type="SUPFAM" id="SSF48340">
    <property type="entry name" value="Interferon-induced guanylate-binding protein 1 (GBP1), C-terminal domain"/>
    <property type="match status" value="1"/>
</dbReference>
<comment type="caution">
    <text evidence="3">The sequence shown here is derived from an EMBL/GenBank/DDBJ whole genome shotgun (WGS) entry which is preliminary data.</text>
</comment>
<keyword evidence="1" id="KW-0175">Coiled coil</keyword>
<reference evidence="3" key="1">
    <citation type="submission" date="2022-11" db="EMBL/GenBank/DDBJ databases">
        <authorList>
            <person name="Morgan W.R."/>
            <person name="Tartar A."/>
        </authorList>
    </citation>
    <scope>NUCLEOTIDE SEQUENCE</scope>
    <source>
        <strain evidence="3">ARSEF 373</strain>
    </source>
</reference>
<name>A0AAV2YII1_9STRA</name>
<dbReference type="AlphaFoldDB" id="A0AAV2YII1"/>
<evidence type="ECO:0000256" key="1">
    <source>
        <dbReference type="SAM" id="Coils"/>
    </source>
</evidence>
<proteinExistence type="predicted"/>
<accession>A0AAV2YII1</accession>
<feature type="coiled-coil region" evidence="1">
    <location>
        <begin position="608"/>
        <end position="635"/>
    </location>
</feature>
<dbReference type="GO" id="GO:0003924">
    <property type="term" value="F:GTPase activity"/>
    <property type="evidence" value="ECO:0007669"/>
    <property type="project" value="InterPro"/>
</dbReference>
<dbReference type="InterPro" id="IPR023353">
    <property type="entry name" value="LemA-like_dom_sf"/>
</dbReference>
<dbReference type="Gene3D" id="1.20.1000.10">
    <property type="entry name" value="Guanylate-binding protein, C-terminal domain"/>
    <property type="match status" value="1"/>
</dbReference>
<dbReference type="InterPro" id="IPR036543">
    <property type="entry name" value="Guanylate-bd_C_sf"/>
</dbReference>
<dbReference type="Proteomes" id="UP001146120">
    <property type="component" value="Unassembled WGS sequence"/>
</dbReference>